<sequence length="634" mass="70938">MWWLERKQNQLFLIVNGRRAFSRNRNVEFPDVISMICVANTSSTEDSIQVCFSNGLSTQAKFCQMSVTNMAKTLKKTENSLTDVLSVMAIVNDDMIYSFPSSEEELLPSQSYTQSRQKRSSSGSSSDGTPPERKRRKKTSEHLAENSDAAIEQKCQGISEISLKKLVEPEKDLQRPRTRKEVMEAKQFVMKAATHFQSSHVLPVLAVDGPSGTAYQLLGGVCYALAAKDLVDDERYEHLSRGWRCRVYQNLDKVEALRVASLHRCGQPAVDKPCLQEEVAVCRSILYDDNNLDVEDEPCTMTASTRRKCSLALGKNGSFNALRALEPTFQLASYSNRCYRKATLLFDATRESTGKDLKQCCFMKLQGLSEEERYSLLLEATLSLNVKKMKADADELKAMKSLKSVFAKGVGAKTWEEAIERYPTFTSEAALEPYVGKKYTKGNIPEVFLEHISRAKRDMDMNADDIPALMIQELEEDIQLSSTPSAITTRIFLTKDITAISKVVSQHTRHDVHILHIVQSPVGDIQDVNHNVCMQYGIVESRRRGAGTSQLYMPSRSDFYKYAVEHFTSIDEVVLDVGDGLLARVAAECGRNGRMVEETTLSSTEIEAMMGAADSEEILDADLVLSMDQTCSIP</sequence>
<keyword evidence="3" id="KW-1185">Reference proteome</keyword>
<dbReference type="EnsemblMetazoa" id="XM_030991908">
    <property type="protein sequence ID" value="XP_030847768"/>
    <property type="gene ID" value="LOC115926719"/>
</dbReference>
<reference evidence="3" key="1">
    <citation type="submission" date="2015-02" db="EMBL/GenBank/DDBJ databases">
        <title>Genome sequencing for Strongylocentrotus purpuratus.</title>
        <authorList>
            <person name="Murali S."/>
            <person name="Liu Y."/>
            <person name="Vee V."/>
            <person name="English A."/>
            <person name="Wang M."/>
            <person name="Skinner E."/>
            <person name="Han Y."/>
            <person name="Muzny D.M."/>
            <person name="Worley K.C."/>
            <person name="Gibbs R.A."/>
        </authorList>
    </citation>
    <scope>NUCLEOTIDE SEQUENCE</scope>
</reference>
<dbReference type="KEGG" id="spu:115926719"/>
<reference evidence="2" key="2">
    <citation type="submission" date="2021-01" db="UniProtKB">
        <authorList>
            <consortium name="EnsemblMetazoa"/>
        </authorList>
    </citation>
    <scope>IDENTIFICATION</scope>
</reference>
<dbReference type="Proteomes" id="UP000007110">
    <property type="component" value="Unassembled WGS sequence"/>
</dbReference>
<dbReference type="GeneID" id="115926719"/>
<evidence type="ECO:0000256" key="1">
    <source>
        <dbReference type="SAM" id="MobiDB-lite"/>
    </source>
</evidence>
<proteinExistence type="predicted"/>
<protein>
    <submittedName>
        <fullName evidence="2">Uncharacterized protein</fullName>
    </submittedName>
</protein>
<dbReference type="InParanoid" id="A0A7M7PB06"/>
<dbReference type="AlphaFoldDB" id="A0A7M7PB06"/>
<feature type="region of interest" description="Disordered" evidence="1">
    <location>
        <begin position="107"/>
        <end position="148"/>
    </location>
</feature>
<organism evidence="2 3">
    <name type="scientific">Strongylocentrotus purpuratus</name>
    <name type="common">Purple sea urchin</name>
    <dbReference type="NCBI Taxonomy" id="7668"/>
    <lineage>
        <taxon>Eukaryota</taxon>
        <taxon>Metazoa</taxon>
        <taxon>Echinodermata</taxon>
        <taxon>Eleutherozoa</taxon>
        <taxon>Echinozoa</taxon>
        <taxon>Echinoidea</taxon>
        <taxon>Euechinoidea</taxon>
        <taxon>Echinacea</taxon>
        <taxon>Camarodonta</taxon>
        <taxon>Echinidea</taxon>
        <taxon>Strongylocentrotidae</taxon>
        <taxon>Strongylocentrotus</taxon>
    </lineage>
</organism>
<dbReference type="RefSeq" id="XP_030847768.1">
    <property type="nucleotide sequence ID" value="XM_030991908.1"/>
</dbReference>
<evidence type="ECO:0000313" key="3">
    <source>
        <dbReference type="Proteomes" id="UP000007110"/>
    </source>
</evidence>
<accession>A0A7M7PB06</accession>
<name>A0A7M7PB06_STRPU</name>
<evidence type="ECO:0000313" key="2">
    <source>
        <dbReference type="EnsemblMetazoa" id="XP_030847768"/>
    </source>
</evidence>